<feature type="compositionally biased region" description="Polar residues" evidence="1">
    <location>
        <begin position="147"/>
        <end position="159"/>
    </location>
</feature>
<accession>A0A0D7A8E5</accession>
<feature type="compositionally biased region" description="Polar residues" evidence="1">
    <location>
        <begin position="125"/>
        <end position="137"/>
    </location>
</feature>
<dbReference type="AlphaFoldDB" id="A0A0D7A8E5"/>
<gene>
    <name evidence="3" type="ORF">FISHEDRAFT_46200</name>
    <name evidence="2" type="ORF">FISHEDRAFT_51102</name>
</gene>
<protein>
    <recommendedName>
        <fullName evidence="5">Copia protein</fullName>
    </recommendedName>
</protein>
<dbReference type="OrthoDB" id="2640446at2759"/>
<feature type="compositionally biased region" description="Polar residues" evidence="1">
    <location>
        <begin position="94"/>
        <end position="118"/>
    </location>
</feature>
<sequence length="181" mass="20055">MRIAANLPRFLWPEAVNHAYWVRNRMPTRALPSFITPHEIDGKFGSLVKMDHFIGVDDESKGIRVWYPGTRRIIVECDFYWSQDANETVPIEGETTNKNANVKTNQHDASTSDMTNTHPAAPNTAIPNSPDNSSSHDVPSPPAQVTPGISATPEITITDPSVVEPSTGRSHHPRKPSGFYK</sequence>
<keyword evidence="4" id="KW-1185">Reference proteome</keyword>
<feature type="non-terminal residue" evidence="3">
    <location>
        <position position="181"/>
    </location>
</feature>
<evidence type="ECO:0000256" key="1">
    <source>
        <dbReference type="SAM" id="MobiDB-lite"/>
    </source>
</evidence>
<evidence type="ECO:0008006" key="5">
    <source>
        <dbReference type="Google" id="ProtNLM"/>
    </source>
</evidence>
<reference evidence="3 4" key="1">
    <citation type="journal article" date="2015" name="Fungal Genet. Biol.">
        <title>Evolution of novel wood decay mechanisms in Agaricales revealed by the genome sequences of Fistulina hepatica and Cylindrobasidium torrendii.</title>
        <authorList>
            <person name="Floudas D."/>
            <person name="Held B.W."/>
            <person name="Riley R."/>
            <person name="Nagy L.G."/>
            <person name="Koehler G."/>
            <person name="Ransdell A.S."/>
            <person name="Younus H."/>
            <person name="Chow J."/>
            <person name="Chiniquy J."/>
            <person name="Lipzen A."/>
            <person name="Tritt A."/>
            <person name="Sun H."/>
            <person name="Haridas S."/>
            <person name="LaButti K."/>
            <person name="Ohm R.A."/>
            <person name="Kues U."/>
            <person name="Blanchette R.A."/>
            <person name="Grigoriev I.V."/>
            <person name="Minto R.E."/>
            <person name="Hibbett D.S."/>
        </authorList>
    </citation>
    <scope>NUCLEOTIDE SEQUENCE [LARGE SCALE GENOMIC DNA]</scope>
    <source>
        <strain evidence="3 4">ATCC 64428</strain>
    </source>
</reference>
<evidence type="ECO:0000313" key="4">
    <source>
        <dbReference type="Proteomes" id="UP000054144"/>
    </source>
</evidence>
<feature type="region of interest" description="Disordered" evidence="1">
    <location>
        <begin position="91"/>
        <end position="181"/>
    </location>
</feature>
<evidence type="ECO:0000313" key="2">
    <source>
        <dbReference type="EMBL" id="KIY44604.1"/>
    </source>
</evidence>
<dbReference type="EMBL" id="KN882017">
    <property type="protein sequence ID" value="KIY46995.1"/>
    <property type="molecule type" value="Genomic_DNA"/>
</dbReference>
<dbReference type="Proteomes" id="UP000054144">
    <property type="component" value="Unassembled WGS sequence"/>
</dbReference>
<proteinExistence type="predicted"/>
<dbReference type="EMBL" id="KN882084">
    <property type="protein sequence ID" value="KIY44604.1"/>
    <property type="molecule type" value="Genomic_DNA"/>
</dbReference>
<evidence type="ECO:0000313" key="3">
    <source>
        <dbReference type="EMBL" id="KIY46995.1"/>
    </source>
</evidence>
<name>A0A0D7A8E5_9AGAR</name>
<organism evidence="3 4">
    <name type="scientific">Fistulina hepatica ATCC 64428</name>
    <dbReference type="NCBI Taxonomy" id="1128425"/>
    <lineage>
        <taxon>Eukaryota</taxon>
        <taxon>Fungi</taxon>
        <taxon>Dikarya</taxon>
        <taxon>Basidiomycota</taxon>
        <taxon>Agaricomycotina</taxon>
        <taxon>Agaricomycetes</taxon>
        <taxon>Agaricomycetidae</taxon>
        <taxon>Agaricales</taxon>
        <taxon>Fistulinaceae</taxon>
        <taxon>Fistulina</taxon>
    </lineage>
</organism>